<reference evidence="1" key="1">
    <citation type="submission" date="2020-11" db="EMBL/GenBank/DDBJ databases">
        <title>Bacterial whole genome sequence for Panacibacter sp. DH6.</title>
        <authorList>
            <person name="Le V."/>
            <person name="Ko S."/>
            <person name="Ahn C.-Y."/>
            <person name="Oh H.-M."/>
        </authorList>
    </citation>
    <scope>NUCLEOTIDE SEQUENCE</scope>
    <source>
        <strain evidence="1">DH6</strain>
    </source>
</reference>
<sequence length="147" mass="16833">MQLLKADSANEIKYYHTIAANTTDSSVIDSVQLNQLAKPFLVDDINDTAIKKYYRESIFHDATTASNTFTYTSVNKALPIQSLDVLLDTLSDNIKHVFITKTFRKGDTSINEKLTWKTDLHFTIYRTTQITGKETTEQFNISWKSKQ</sequence>
<keyword evidence="2" id="KW-1185">Reference proteome</keyword>
<proteinExistence type="predicted"/>
<comment type="caution">
    <text evidence="1">The sequence shown here is derived from an EMBL/GenBank/DDBJ whole genome shotgun (WGS) entry which is preliminary data.</text>
</comment>
<organism evidence="1 2">
    <name type="scientific">Panacibacter microcysteis</name>
    <dbReference type="NCBI Taxonomy" id="2793269"/>
    <lineage>
        <taxon>Bacteria</taxon>
        <taxon>Pseudomonadati</taxon>
        <taxon>Bacteroidota</taxon>
        <taxon>Chitinophagia</taxon>
        <taxon>Chitinophagales</taxon>
        <taxon>Chitinophagaceae</taxon>
        <taxon>Panacibacter</taxon>
    </lineage>
</organism>
<protein>
    <submittedName>
        <fullName evidence="1">Uncharacterized protein</fullName>
    </submittedName>
</protein>
<evidence type="ECO:0000313" key="2">
    <source>
        <dbReference type="Proteomes" id="UP000628448"/>
    </source>
</evidence>
<dbReference type="EMBL" id="JADWYR010000001">
    <property type="protein sequence ID" value="MBG9376166.1"/>
    <property type="molecule type" value="Genomic_DNA"/>
</dbReference>
<gene>
    <name evidence="1" type="ORF">I5907_07965</name>
</gene>
<dbReference type="Proteomes" id="UP000628448">
    <property type="component" value="Unassembled WGS sequence"/>
</dbReference>
<name>A0A931GU10_9BACT</name>
<accession>A0A931GU10</accession>
<dbReference type="RefSeq" id="WP_196990186.1">
    <property type="nucleotide sequence ID" value="NZ_JADWYR010000001.1"/>
</dbReference>
<evidence type="ECO:0000313" key="1">
    <source>
        <dbReference type="EMBL" id="MBG9376166.1"/>
    </source>
</evidence>
<dbReference type="AlphaFoldDB" id="A0A931GU10"/>